<dbReference type="AlphaFoldDB" id="A0A852W0A7"/>
<evidence type="ECO:0000256" key="1">
    <source>
        <dbReference type="SAM" id="MobiDB-lite"/>
    </source>
</evidence>
<feature type="transmembrane region" description="Helical" evidence="2">
    <location>
        <begin position="85"/>
        <end position="106"/>
    </location>
</feature>
<name>A0A852W0A7_9MICO</name>
<proteinExistence type="predicted"/>
<evidence type="ECO:0000313" key="4">
    <source>
        <dbReference type="Proteomes" id="UP000554054"/>
    </source>
</evidence>
<dbReference type="Proteomes" id="UP000554054">
    <property type="component" value="Unassembled WGS sequence"/>
</dbReference>
<feature type="transmembrane region" description="Helical" evidence="2">
    <location>
        <begin position="52"/>
        <end position="73"/>
    </location>
</feature>
<keyword evidence="2" id="KW-0472">Membrane</keyword>
<protein>
    <submittedName>
        <fullName evidence="3">Uncharacterized protein</fullName>
    </submittedName>
</protein>
<dbReference type="RefSeq" id="WP_185992112.1">
    <property type="nucleotide sequence ID" value="NZ_JACCAE010000001.1"/>
</dbReference>
<keyword evidence="4" id="KW-1185">Reference proteome</keyword>
<sequence length="282" mass="29512">MTAGRPTVTHQFFEWHGGTDEDQAELASWSDARAADMGPLLARFRGGVHARLWGKGALLAVDLGLAFGVLRALVGSPEDLARDVVAIFLAATVLVGMALVLLLLAARRRRHEVRSGGLVLRATADAPAAAVPWASVDPGRAFIAPSTATATGRVASFLQRAVRPPAVVVNGSVRGADGPDGANAVLRHGRVGEGSFGWWQIGVGDPVAVLTAMETAMVAEGYPAEGMASRALFRESTLRAMGRDAARVLDRTLADPVIGVSPAGARSRGADPAHSWRDHRPT</sequence>
<reference evidence="3 4" key="1">
    <citation type="submission" date="2020-07" db="EMBL/GenBank/DDBJ databases">
        <title>Sequencing the genomes of 1000 actinobacteria strains.</title>
        <authorList>
            <person name="Klenk H.-P."/>
        </authorList>
    </citation>
    <scope>NUCLEOTIDE SEQUENCE [LARGE SCALE GENOMIC DNA]</scope>
    <source>
        <strain evidence="3 4">DSM 26154</strain>
    </source>
</reference>
<feature type="compositionally biased region" description="Basic and acidic residues" evidence="1">
    <location>
        <begin position="268"/>
        <end position="282"/>
    </location>
</feature>
<gene>
    <name evidence="3" type="ORF">BJY20_002807</name>
</gene>
<comment type="caution">
    <text evidence="3">The sequence shown here is derived from an EMBL/GenBank/DDBJ whole genome shotgun (WGS) entry which is preliminary data.</text>
</comment>
<evidence type="ECO:0000256" key="2">
    <source>
        <dbReference type="SAM" id="Phobius"/>
    </source>
</evidence>
<keyword evidence="2" id="KW-1133">Transmembrane helix</keyword>
<accession>A0A852W0A7</accession>
<dbReference type="EMBL" id="JACCAE010000001">
    <property type="protein sequence ID" value="NYF99415.1"/>
    <property type="molecule type" value="Genomic_DNA"/>
</dbReference>
<keyword evidence="2" id="KW-0812">Transmembrane</keyword>
<organism evidence="3 4">
    <name type="scientific">Janibacter cremeus</name>
    <dbReference type="NCBI Taxonomy" id="1285192"/>
    <lineage>
        <taxon>Bacteria</taxon>
        <taxon>Bacillati</taxon>
        <taxon>Actinomycetota</taxon>
        <taxon>Actinomycetes</taxon>
        <taxon>Micrococcales</taxon>
        <taxon>Intrasporangiaceae</taxon>
        <taxon>Janibacter</taxon>
    </lineage>
</organism>
<feature type="region of interest" description="Disordered" evidence="1">
    <location>
        <begin position="260"/>
        <end position="282"/>
    </location>
</feature>
<evidence type="ECO:0000313" key="3">
    <source>
        <dbReference type="EMBL" id="NYF99415.1"/>
    </source>
</evidence>